<dbReference type="AlphaFoldDB" id="A0A1J0VL72"/>
<dbReference type="EMBL" id="CP018082">
    <property type="protein sequence ID" value="APE32751.1"/>
    <property type="molecule type" value="Genomic_DNA"/>
</dbReference>
<keyword evidence="2" id="KW-1185">Reference proteome</keyword>
<accession>A0A1J0VL72</accession>
<dbReference type="KEGG" id="nsl:BOX37_00800"/>
<name>A0A1J0VL72_9NOCA</name>
<dbReference type="RefSeq" id="WP_071925772.1">
    <property type="nucleotide sequence ID" value="NZ_CP018082.1"/>
</dbReference>
<protein>
    <submittedName>
        <fullName evidence="1">Uncharacterized protein</fullName>
    </submittedName>
</protein>
<gene>
    <name evidence="1" type="ORF">BOX37_00800</name>
</gene>
<dbReference type="OrthoDB" id="4482922at2"/>
<evidence type="ECO:0000313" key="2">
    <source>
        <dbReference type="Proteomes" id="UP000183810"/>
    </source>
</evidence>
<evidence type="ECO:0000313" key="1">
    <source>
        <dbReference type="EMBL" id="APE32751.1"/>
    </source>
</evidence>
<organism evidence="1 2">
    <name type="scientific">Nocardia mangyaensis</name>
    <dbReference type="NCBI Taxonomy" id="2213200"/>
    <lineage>
        <taxon>Bacteria</taxon>
        <taxon>Bacillati</taxon>
        <taxon>Actinomycetota</taxon>
        <taxon>Actinomycetes</taxon>
        <taxon>Mycobacteriales</taxon>
        <taxon>Nocardiaceae</taxon>
        <taxon>Nocardia</taxon>
    </lineage>
</organism>
<proteinExistence type="predicted"/>
<reference evidence="1" key="1">
    <citation type="submission" date="2016-11" db="EMBL/GenBank/DDBJ databases">
        <authorList>
            <person name="Jaros S."/>
            <person name="Januszkiewicz K."/>
            <person name="Wedrychowicz H."/>
        </authorList>
    </citation>
    <scope>NUCLEOTIDE SEQUENCE [LARGE SCALE GENOMIC DNA]</scope>
    <source>
        <strain evidence="1">Y48</strain>
    </source>
</reference>
<dbReference type="Proteomes" id="UP000183810">
    <property type="component" value="Chromosome"/>
</dbReference>
<sequence>MTDQAAYWRNLKQQAVSGNFRMEEGLGESLRSACEQYVMDLKDLKRDTNRLEHLSGWGGLESAILLRQKFEAKAVSGSADDTTDSAAGRLAQHIEIAQLMRDTFAAAIGKLQAVDGQNAGDIAANGEGI</sequence>